<reference evidence="6 7" key="1">
    <citation type="submission" date="2016-10" db="EMBL/GenBank/DDBJ databases">
        <title>Genome sequence of the ascomycete fungus Penicillium subrubescens.</title>
        <authorList>
            <person name="De Vries R.P."/>
            <person name="Peng M."/>
            <person name="Dilokpimol A."/>
            <person name="Hilden K."/>
            <person name="Makela M.R."/>
            <person name="Grigoriev I."/>
            <person name="Riley R."/>
            <person name="Granchi Z."/>
        </authorList>
    </citation>
    <scope>NUCLEOTIDE SEQUENCE [LARGE SCALE GENOMIC DNA]</scope>
    <source>
        <strain evidence="6 7">CBS 132785</strain>
    </source>
</reference>
<dbReference type="InterPro" id="IPR049165">
    <property type="entry name" value="GH39_as"/>
</dbReference>
<evidence type="ECO:0000313" key="7">
    <source>
        <dbReference type="Proteomes" id="UP000186955"/>
    </source>
</evidence>
<dbReference type="InterPro" id="IPR017853">
    <property type="entry name" value="GH"/>
</dbReference>
<dbReference type="InterPro" id="IPR049166">
    <property type="entry name" value="GH39_cat"/>
</dbReference>
<dbReference type="PANTHER" id="PTHR12631:SF10">
    <property type="entry name" value="BETA-XYLOSIDASE-LIKE PROTEIN-RELATED"/>
    <property type="match status" value="1"/>
</dbReference>
<protein>
    <submittedName>
        <fullName evidence="6">Beta-xylosidase</fullName>
    </submittedName>
</protein>
<dbReference type="SUPFAM" id="SSF51445">
    <property type="entry name" value="(Trans)glycosidases"/>
    <property type="match status" value="1"/>
</dbReference>
<dbReference type="InterPro" id="IPR051923">
    <property type="entry name" value="Glycosyl_Hydrolase_39"/>
</dbReference>
<dbReference type="Pfam" id="PF01229">
    <property type="entry name" value="Glyco_hydro_39"/>
    <property type="match status" value="1"/>
</dbReference>
<dbReference type="PROSITE" id="PS01027">
    <property type="entry name" value="GLYCOSYL_HYDROL_F39"/>
    <property type="match status" value="1"/>
</dbReference>
<dbReference type="STRING" id="1316194.A0A1Q5TBE1"/>
<dbReference type="PRINTS" id="PR00745">
    <property type="entry name" value="GLHYDRLASE39"/>
</dbReference>
<dbReference type="Proteomes" id="UP000186955">
    <property type="component" value="Unassembled WGS sequence"/>
</dbReference>
<dbReference type="AlphaFoldDB" id="A0A1Q5TBE1"/>
<keyword evidence="3" id="KW-0326">Glycosidase</keyword>
<proteinExistence type="inferred from homology"/>
<evidence type="ECO:0000256" key="2">
    <source>
        <dbReference type="ARBA" id="ARBA00022801"/>
    </source>
</evidence>
<dbReference type="GO" id="GO:0005975">
    <property type="term" value="P:carbohydrate metabolic process"/>
    <property type="evidence" value="ECO:0007669"/>
    <property type="project" value="InterPro"/>
</dbReference>
<dbReference type="Gene3D" id="2.60.40.1500">
    <property type="entry name" value="Glycosyl hydrolase domain, family 39"/>
    <property type="match status" value="1"/>
</dbReference>
<gene>
    <name evidence="6" type="ORF">PENSUB_10254</name>
</gene>
<sequence length="516" mass="58408">MMTSRTDLTVAIDQPKIYDFKHFYSQVVGAGRANEGLRADWQAHLKLAQRACGFKYVRFHGLYHDDMHVLSEVEGKHVYNFQYIDALFDTMLDMGVFWWKGHGSPPKDLDQWSDLVRATVDHWIQRYGLQEVRTWYFECWNEPNLSAFFKGSRSQYYALYECTVKTVKQLDADLRVGGPATSNYVPDTRFDGEWEDMEVQKQLANVEDIDSLHWRPVWVEHFLRWCHTRQLPVDFVSCHPYPTDWALDTSGSMSKRVRGLEATPNDLQYLRQIVSQSAYPSAEIHLTEWSSSPSSRDHAHDEVPAAIYIVRTMLASLNLVDTLAYWTFTDVFEEEGCGMTPFHGGFGLMNLQGIPKPAFHAFRLLKGLGKEVLAQNKSDSIVTRNPENGLISAILFHYPDEVKTSPPPAYNDPQAAEGLLKLGSPKSKKLVLKGLRPGSPFRVEKLSPGGPGDVKSAYRRLGSPKTLSRQIIKDLTAYAMDLRVSVVNADAEGVLVLEEDMAPWSLIALSQTAANL</sequence>
<comment type="similarity">
    <text evidence="1">Belongs to the glycosyl hydrolase 39 family.</text>
</comment>
<dbReference type="Gene3D" id="3.20.20.80">
    <property type="entry name" value="Glycosidases"/>
    <property type="match status" value="1"/>
</dbReference>
<evidence type="ECO:0000256" key="4">
    <source>
        <dbReference type="PIRSR" id="PIRSR600514-1"/>
    </source>
</evidence>
<name>A0A1Q5TBE1_9EURO</name>
<comment type="caution">
    <text evidence="6">The sequence shown here is derived from an EMBL/GenBank/DDBJ whole genome shotgun (WGS) entry which is preliminary data.</text>
</comment>
<evidence type="ECO:0000313" key="6">
    <source>
        <dbReference type="EMBL" id="OKO97460.1"/>
    </source>
</evidence>
<dbReference type="PANTHER" id="PTHR12631">
    <property type="entry name" value="ALPHA-L-IDURONIDASE"/>
    <property type="match status" value="1"/>
</dbReference>
<dbReference type="GO" id="GO:0004553">
    <property type="term" value="F:hydrolase activity, hydrolyzing O-glycosyl compounds"/>
    <property type="evidence" value="ECO:0007669"/>
    <property type="project" value="InterPro"/>
</dbReference>
<evidence type="ECO:0000259" key="5">
    <source>
        <dbReference type="Pfam" id="PF01229"/>
    </source>
</evidence>
<keyword evidence="7" id="KW-1185">Reference proteome</keyword>
<dbReference type="EMBL" id="MNBE01000695">
    <property type="protein sequence ID" value="OKO97460.1"/>
    <property type="molecule type" value="Genomic_DNA"/>
</dbReference>
<evidence type="ECO:0000256" key="1">
    <source>
        <dbReference type="ARBA" id="ARBA00008875"/>
    </source>
</evidence>
<evidence type="ECO:0000256" key="3">
    <source>
        <dbReference type="ARBA" id="ARBA00023295"/>
    </source>
</evidence>
<feature type="active site" description="Proton donor" evidence="4">
    <location>
        <position position="142"/>
    </location>
</feature>
<dbReference type="InterPro" id="IPR000514">
    <property type="entry name" value="Glyco_hydro_39"/>
</dbReference>
<dbReference type="SUPFAM" id="SSF51011">
    <property type="entry name" value="Glycosyl hydrolase domain"/>
    <property type="match status" value="1"/>
</dbReference>
<keyword evidence="2" id="KW-0378">Hydrolase</keyword>
<feature type="domain" description="Glycosyl hydrolases family 39 N-terminal catalytic" evidence="5">
    <location>
        <begin position="19"/>
        <end position="380"/>
    </location>
</feature>
<organism evidence="6 7">
    <name type="scientific">Penicillium subrubescens</name>
    <dbReference type="NCBI Taxonomy" id="1316194"/>
    <lineage>
        <taxon>Eukaryota</taxon>
        <taxon>Fungi</taxon>
        <taxon>Dikarya</taxon>
        <taxon>Ascomycota</taxon>
        <taxon>Pezizomycotina</taxon>
        <taxon>Eurotiomycetes</taxon>
        <taxon>Eurotiomycetidae</taxon>
        <taxon>Eurotiales</taxon>
        <taxon>Aspergillaceae</taxon>
        <taxon>Penicillium</taxon>
    </lineage>
</organism>
<accession>A0A1Q5TBE1</accession>